<dbReference type="EMBL" id="CADCXU010031108">
    <property type="protein sequence ID" value="CAB0017281.1"/>
    <property type="molecule type" value="Genomic_DNA"/>
</dbReference>
<organism evidence="2 3">
    <name type="scientific">Nesidiocoris tenuis</name>
    <dbReference type="NCBI Taxonomy" id="355587"/>
    <lineage>
        <taxon>Eukaryota</taxon>
        <taxon>Metazoa</taxon>
        <taxon>Ecdysozoa</taxon>
        <taxon>Arthropoda</taxon>
        <taxon>Hexapoda</taxon>
        <taxon>Insecta</taxon>
        <taxon>Pterygota</taxon>
        <taxon>Neoptera</taxon>
        <taxon>Paraneoptera</taxon>
        <taxon>Hemiptera</taxon>
        <taxon>Heteroptera</taxon>
        <taxon>Panheteroptera</taxon>
        <taxon>Cimicomorpha</taxon>
        <taxon>Miridae</taxon>
        <taxon>Dicyphina</taxon>
        <taxon>Nesidiocoris</taxon>
    </lineage>
</organism>
<evidence type="ECO:0000256" key="1">
    <source>
        <dbReference type="SAM" id="Phobius"/>
    </source>
</evidence>
<dbReference type="Proteomes" id="UP000479000">
    <property type="component" value="Unassembled WGS sequence"/>
</dbReference>
<keyword evidence="1" id="KW-0472">Membrane</keyword>
<dbReference type="AlphaFoldDB" id="A0A6H5HI19"/>
<gene>
    <name evidence="2" type="ORF">NTEN_LOCUS21313</name>
</gene>
<keyword evidence="3" id="KW-1185">Reference proteome</keyword>
<feature type="transmembrane region" description="Helical" evidence="1">
    <location>
        <begin position="6"/>
        <end position="30"/>
    </location>
</feature>
<reference evidence="2 3" key="1">
    <citation type="submission" date="2020-02" db="EMBL/GenBank/DDBJ databases">
        <authorList>
            <person name="Ferguson B K."/>
        </authorList>
    </citation>
    <scope>NUCLEOTIDE SEQUENCE [LARGE SCALE GENOMIC DNA]</scope>
</reference>
<keyword evidence="1" id="KW-1133">Transmembrane helix</keyword>
<evidence type="ECO:0000313" key="3">
    <source>
        <dbReference type="Proteomes" id="UP000479000"/>
    </source>
</evidence>
<keyword evidence="1" id="KW-0812">Transmembrane</keyword>
<sequence length="105" mass="11962">MLAAYLLTPTSVIVCLVLAVGLGAFAWPAFRPRTNGKWFSSYPAPSTWLVPFSTVYSHLASDKRGRWKATRAKRKKTLNSMRTLTLQLLRITHDTSVSRFRHNRL</sequence>
<accession>A0A6H5HI19</accession>
<name>A0A6H5HI19_9HEMI</name>
<evidence type="ECO:0000313" key="2">
    <source>
        <dbReference type="EMBL" id="CAB0017281.1"/>
    </source>
</evidence>
<protein>
    <submittedName>
        <fullName evidence="2">Uncharacterized protein</fullName>
    </submittedName>
</protein>
<proteinExistence type="predicted"/>